<dbReference type="PANTHER" id="PTHR35894:SF1">
    <property type="entry name" value="PHOSPHORIBULOKINASE _ URIDINE KINASE FAMILY"/>
    <property type="match status" value="1"/>
</dbReference>
<dbReference type="InterPro" id="IPR052026">
    <property type="entry name" value="ExeA_AAA_ATPase_DNA-bind"/>
</dbReference>
<proteinExistence type="predicted"/>
<name>A0ABT5KSC3_9BURK</name>
<dbReference type="Pfam" id="PF13401">
    <property type="entry name" value="AAA_22"/>
    <property type="match status" value="1"/>
</dbReference>
<evidence type="ECO:0000259" key="2">
    <source>
        <dbReference type="SMART" id="SM00382"/>
    </source>
</evidence>
<feature type="region of interest" description="Disordered" evidence="1">
    <location>
        <begin position="1"/>
        <end position="25"/>
    </location>
</feature>
<dbReference type="PANTHER" id="PTHR35894">
    <property type="entry name" value="GENERAL SECRETION PATHWAY PROTEIN A-RELATED"/>
    <property type="match status" value="1"/>
</dbReference>
<dbReference type="RefSeq" id="WP_273596837.1">
    <property type="nucleotide sequence ID" value="NZ_JAQQXS010000008.1"/>
</dbReference>
<dbReference type="InterPro" id="IPR027417">
    <property type="entry name" value="P-loop_NTPase"/>
</dbReference>
<feature type="domain" description="AAA+ ATPase" evidence="2">
    <location>
        <begin position="49"/>
        <end position="221"/>
    </location>
</feature>
<dbReference type="SUPFAM" id="SSF52540">
    <property type="entry name" value="P-loop containing nucleoside triphosphate hydrolases"/>
    <property type="match status" value="1"/>
</dbReference>
<organism evidence="3 4">
    <name type="scientific">Roseateles koreensis</name>
    <dbReference type="NCBI Taxonomy" id="2987526"/>
    <lineage>
        <taxon>Bacteria</taxon>
        <taxon>Pseudomonadati</taxon>
        <taxon>Pseudomonadota</taxon>
        <taxon>Betaproteobacteria</taxon>
        <taxon>Burkholderiales</taxon>
        <taxon>Sphaerotilaceae</taxon>
        <taxon>Roseateles</taxon>
    </lineage>
</organism>
<accession>A0ABT5KSC3</accession>
<dbReference type="SMART" id="SM00382">
    <property type="entry name" value="AAA"/>
    <property type="match status" value="1"/>
</dbReference>
<sequence length="470" mass="50255">MAVNAKAPSRLPEAGHAAPARQPEQACDDLPCASLELLRLKLCASLASGRGIVLLTGAAGAGKTHLLRMAMQDRQAPAHIASLSFTALSGPEILQSISYAFGMPQRNGATPSESWLHEQLKQWTRNGEAALLIIDEAQSLTHDALVALLRLHQAQRRWQGTLRMIWVGQTALLQRLNAPALQAFVAELGPSFQLAPLPQKEADALIRNRLTQLLPDQPRPEWTPAALDAIRRHTQGYPGRIRLLCQQMIQLAWLMDAQPLIEAHHVIAQANELGFAANPQAPSAAAPANWGEVPATAPAPVPAAVAAHHSPRTESISKPKLNTSDATQRRCARVGAWTGLLALATLSLGVLLHRPTADRWAPTPALTATPRITVAIPSGSTPTATHNAVHMAQPIAEHAAPEVATFTAEVPVPQATAPVAMQMEPTAAVATRPTAQAQHASAECSQLLVRWSLGETLSTQDRLTLESQCR</sequence>
<evidence type="ECO:0000256" key="1">
    <source>
        <dbReference type="SAM" id="MobiDB-lite"/>
    </source>
</evidence>
<dbReference type="InterPro" id="IPR003593">
    <property type="entry name" value="AAA+_ATPase"/>
</dbReference>
<reference evidence="3 4" key="1">
    <citation type="submission" date="2022-10" db="EMBL/GenBank/DDBJ databases">
        <title>paucibacter sp. hw8 Genome sequencing.</title>
        <authorList>
            <person name="Park S."/>
        </authorList>
    </citation>
    <scope>NUCLEOTIDE SEQUENCE [LARGE SCALE GENOMIC DNA]</scope>
    <source>
        <strain evidence="4">hw8</strain>
    </source>
</reference>
<dbReference type="Gene3D" id="3.40.50.300">
    <property type="entry name" value="P-loop containing nucleotide triphosphate hydrolases"/>
    <property type="match status" value="1"/>
</dbReference>
<keyword evidence="4" id="KW-1185">Reference proteome</keyword>
<evidence type="ECO:0000313" key="3">
    <source>
        <dbReference type="EMBL" id="MDC8785731.1"/>
    </source>
</evidence>
<evidence type="ECO:0000313" key="4">
    <source>
        <dbReference type="Proteomes" id="UP001219862"/>
    </source>
</evidence>
<gene>
    <name evidence="3" type="ORF">PRZ01_11050</name>
</gene>
<dbReference type="EMBL" id="JAQQXS010000008">
    <property type="protein sequence ID" value="MDC8785731.1"/>
    <property type="molecule type" value="Genomic_DNA"/>
</dbReference>
<protein>
    <submittedName>
        <fullName evidence="3">AAA family ATPase</fullName>
    </submittedName>
</protein>
<comment type="caution">
    <text evidence="3">The sequence shown here is derived from an EMBL/GenBank/DDBJ whole genome shotgun (WGS) entry which is preliminary data.</text>
</comment>
<dbReference type="InterPro" id="IPR049945">
    <property type="entry name" value="AAA_22"/>
</dbReference>
<dbReference type="Proteomes" id="UP001219862">
    <property type="component" value="Unassembled WGS sequence"/>
</dbReference>